<keyword evidence="4" id="KW-0645">Protease</keyword>
<feature type="domain" description="Peptidase S1" evidence="6">
    <location>
        <begin position="99"/>
        <end position="346"/>
    </location>
</feature>
<evidence type="ECO:0000313" key="7">
    <source>
        <dbReference type="EMBL" id="KAL3789706.1"/>
    </source>
</evidence>
<dbReference type="InterPro" id="IPR033116">
    <property type="entry name" value="TRYPSIN_SER"/>
</dbReference>
<evidence type="ECO:0000256" key="4">
    <source>
        <dbReference type="RuleBase" id="RU363034"/>
    </source>
</evidence>
<dbReference type="InterPro" id="IPR043504">
    <property type="entry name" value="Peptidase_S1_PA_chymotrypsin"/>
</dbReference>
<keyword evidence="3" id="KW-1015">Disulfide bond</keyword>
<reference evidence="7 8" key="1">
    <citation type="submission" date="2024-10" db="EMBL/GenBank/DDBJ databases">
        <title>Updated reference genomes for cyclostephanoid diatoms.</title>
        <authorList>
            <person name="Roberts W.R."/>
            <person name="Alverson A.J."/>
        </authorList>
    </citation>
    <scope>NUCLEOTIDE SEQUENCE [LARGE SCALE GENOMIC DNA]</scope>
    <source>
        <strain evidence="7 8">AJA010-31</strain>
    </source>
</reference>
<dbReference type="InterPro" id="IPR050430">
    <property type="entry name" value="Peptidase_S1"/>
</dbReference>
<gene>
    <name evidence="7" type="ORF">ACHAWO_001054</name>
</gene>
<dbReference type="GO" id="GO:0008236">
    <property type="term" value="F:serine-type peptidase activity"/>
    <property type="evidence" value="ECO:0007669"/>
    <property type="project" value="UniProtKB-KW"/>
</dbReference>
<evidence type="ECO:0000259" key="6">
    <source>
        <dbReference type="PROSITE" id="PS50240"/>
    </source>
</evidence>
<evidence type="ECO:0000256" key="5">
    <source>
        <dbReference type="SAM" id="MobiDB-lite"/>
    </source>
</evidence>
<dbReference type="PANTHER" id="PTHR24276">
    <property type="entry name" value="POLYSERASE-RELATED"/>
    <property type="match status" value="1"/>
</dbReference>
<dbReference type="SUPFAM" id="SSF50494">
    <property type="entry name" value="Trypsin-like serine proteases"/>
    <property type="match status" value="1"/>
</dbReference>
<keyword evidence="4" id="KW-0720">Serine protease</keyword>
<dbReference type="InterPro" id="IPR009003">
    <property type="entry name" value="Peptidase_S1_PA"/>
</dbReference>
<dbReference type="PROSITE" id="PS00134">
    <property type="entry name" value="TRYPSIN_HIS"/>
    <property type="match status" value="1"/>
</dbReference>
<feature type="region of interest" description="Disordered" evidence="5">
    <location>
        <begin position="1"/>
        <end position="34"/>
    </location>
</feature>
<keyword evidence="4" id="KW-0378">Hydrolase</keyword>
<dbReference type="PROSITE" id="PS50240">
    <property type="entry name" value="TRYPSIN_DOM"/>
    <property type="match status" value="1"/>
</dbReference>
<accession>A0ABD3PQY0</accession>
<dbReference type="AlphaFoldDB" id="A0ABD3PQY0"/>
<dbReference type="InterPro" id="IPR018114">
    <property type="entry name" value="TRYPSIN_HIS"/>
</dbReference>
<proteinExistence type="inferred from homology"/>
<dbReference type="PRINTS" id="PR00722">
    <property type="entry name" value="CHYMOTRYPSIN"/>
</dbReference>
<dbReference type="InterPro" id="IPR001254">
    <property type="entry name" value="Trypsin_dom"/>
</dbReference>
<dbReference type="SMART" id="SM00020">
    <property type="entry name" value="Tryp_SPc"/>
    <property type="match status" value="1"/>
</dbReference>
<dbReference type="PANTHER" id="PTHR24276:SF91">
    <property type="entry name" value="AT26814P-RELATED"/>
    <property type="match status" value="1"/>
</dbReference>
<dbReference type="CDD" id="cd00190">
    <property type="entry name" value="Tryp_SPc"/>
    <property type="match status" value="1"/>
</dbReference>
<evidence type="ECO:0000313" key="8">
    <source>
        <dbReference type="Proteomes" id="UP001530400"/>
    </source>
</evidence>
<dbReference type="EMBL" id="JALLPJ020000515">
    <property type="protein sequence ID" value="KAL3789706.1"/>
    <property type="molecule type" value="Genomic_DNA"/>
</dbReference>
<feature type="compositionally biased region" description="Low complexity" evidence="5">
    <location>
        <begin position="12"/>
        <end position="21"/>
    </location>
</feature>
<name>A0ABD3PQY0_9STRA</name>
<keyword evidence="8" id="KW-1185">Reference proteome</keyword>
<dbReference type="Gene3D" id="2.40.10.10">
    <property type="entry name" value="Trypsin-like serine proteases"/>
    <property type="match status" value="3"/>
</dbReference>
<comment type="caution">
    <text evidence="7">The sequence shown here is derived from an EMBL/GenBank/DDBJ whole genome shotgun (WGS) entry which is preliminary data.</text>
</comment>
<organism evidence="7 8">
    <name type="scientific">Cyclotella atomus</name>
    <dbReference type="NCBI Taxonomy" id="382360"/>
    <lineage>
        <taxon>Eukaryota</taxon>
        <taxon>Sar</taxon>
        <taxon>Stramenopiles</taxon>
        <taxon>Ochrophyta</taxon>
        <taxon>Bacillariophyta</taxon>
        <taxon>Coscinodiscophyceae</taxon>
        <taxon>Thalassiosirophycidae</taxon>
        <taxon>Stephanodiscales</taxon>
        <taxon>Stephanodiscaceae</taxon>
        <taxon>Cyclotella</taxon>
    </lineage>
</organism>
<evidence type="ECO:0000256" key="1">
    <source>
        <dbReference type="ARBA" id="ARBA00007664"/>
    </source>
</evidence>
<comment type="similarity">
    <text evidence="1">Belongs to the peptidase S1 family.</text>
</comment>
<keyword evidence="2" id="KW-0843">Virulence</keyword>
<dbReference type="PROSITE" id="PS00135">
    <property type="entry name" value="TRYPSIN_SER"/>
    <property type="match status" value="1"/>
</dbReference>
<protein>
    <recommendedName>
        <fullName evidence="6">Peptidase S1 domain-containing protein</fullName>
    </recommendedName>
</protein>
<dbReference type="InterPro" id="IPR001314">
    <property type="entry name" value="Peptidase_S1A"/>
</dbReference>
<evidence type="ECO:0000256" key="2">
    <source>
        <dbReference type="ARBA" id="ARBA00023026"/>
    </source>
</evidence>
<dbReference type="Proteomes" id="UP001530400">
    <property type="component" value="Unassembled WGS sequence"/>
</dbReference>
<evidence type="ECO:0000256" key="3">
    <source>
        <dbReference type="ARBA" id="ARBA00023157"/>
    </source>
</evidence>
<dbReference type="GO" id="GO:0006508">
    <property type="term" value="P:proteolysis"/>
    <property type="evidence" value="ECO:0007669"/>
    <property type="project" value="UniProtKB-KW"/>
</dbReference>
<sequence>MAPRTVLAKNFRQQPKQQTTPRTRRQQRSSERPSSIFTQIKTMKLSTALIGLFGLFAPSIKADGNLFDQDQDPSPITATAGLIEWDNSVEKEGSGHQGIIGGDHIERGSRPWLVPVRGRYFCGGSLISPSAVMTAAHCVVTREDDEWHPPKWVDINRWSWYDNTGVKRLYIKDRSQCDGDVVYHPYYNETNNWDNDVAIIFLPEPVTDVVPVQLNENSKVPKAKETLDASGWGRYDAKIPYINWKAAAVNLTYVGDNEVCTHKPYRWKEDQVLDSMMCAIGEGDEPKSTCGGDSGGPLTLLEPNGEPSNTQVGIVSWGVLGCYHQSLPSVFTRVSEVADWVKETVCTRKGELCKGGTKSAKAKVMKTKYPDTCVPVGTDAPTTPYPSYSPTVTPQPITPYPTDSPIVSPYPTIITPEPTTFLEGYGEKLFSKYSMFVTS</sequence>
<dbReference type="Pfam" id="PF00089">
    <property type="entry name" value="Trypsin"/>
    <property type="match status" value="1"/>
</dbReference>